<dbReference type="CTD" id="36342696"/>
<evidence type="ECO:0000313" key="2">
    <source>
        <dbReference type="Proteomes" id="UP000019149"/>
    </source>
</evidence>
<keyword evidence="2" id="KW-1185">Reference proteome</keyword>
<comment type="caution">
    <text evidence="1">The sequence shown here is derived from an EMBL/GenBank/DDBJ whole genome shotgun (WGS) entry which is preliminary data.</text>
</comment>
<protein>
    <submittedName>
        <fullName evidence="1">Uncharacterized protein</fullName>
    </submittedName>
</protein>
<dbReference type="RefSeq" id="XP_024349347.1">
    <property type="nucleotide sequence ID" value="XM_024496230.1"/>
</dbReference>
<dbReference type="EMBL" id="APAU02000067">
    <property type="protein sequence ID" value="EUB58151.1"/>
    <property type="molecule type" value="Genomic_DNA"/>
</dbReference>
<reference evidence="1 2" key="1">
    <citation type="journal article" date="2013" name="Nat. Genet.">
        <title>The genome of the hydatid tapeworm Echinococcus granulosus.</title>
        <authorList>
            <person name="Zheng H."/>
            <person name="Zhang W."/>
            <person name="Zhang L."/>
            <person name="Zhang Z."/>
            <person name="Li J."/>
            <person name="Lu G."/>
            <person name="Zhu Y."/>
            <person name="Wang Y."/>
            <person name="Huang Y."/>
            <person name="Liu J."/>
            <person name="Kang H."/>
            <person name="Chen J."/>
            <person name="Wang L."/>
            <person name="Chen A."/>
            <person name="Yu S."/>
            <person name="Gao Z."/>
            <person name="Jin L."/>
            <person name="Gu W."/>
            <person name="Wang Z."/>
            <person name="Zhao L."/>
            <person name="Shi B."/>
            <person name="Wen H."/>
            <person name="Lin R."/>
            <person name="Jones M.K."/>
            <person name="Brejova B."/>
            <person name="Vinar T."/>
            <person name="Zhao G."/>
            <person name="McManus D.P."/>
            <person name="Chen Z."/>
            <person name="Zhou Y."/>
            <person name="Wang S."/>
        </authorList>
    </citation>
    <scope>NUCLEOTIDE SEQUENCE [LARGE SCALE GENOMIC DNA]</scope>
</reference>
<dbReference type="AlphaFoldDB" id="W6UC40"/>
<sequence length="64" mass="7034">MAEEEEGVEENALSSFSSVCHLLFLRKIFAELDIHSLNLPLGATIYHGRLPSETPKLGSDLPPL</sequence>
<organism evidence="1 2">
    <name type="scientific">Echinococcus granulosus</name>
    <name type="common">Hydatid tapeworm</name>
    <dbReference type="NCBI Taxonomy" id="6210"/>
    <lineage>
        <taxon>Eukaryota</taxon>
        <taxon>Metazoa</taxon>
        <taxon>Spiralia</taxon>
        <taxon>Lophotrochozoa</taxon>
        <taxon>Platyhelminthes</taxon>
        <taxon>Cestoda</taxon>
        <taxon>Eucestoda</taxon>
        <taxon>Cyclophyllidea</taxon>
        <taxon>Taeniidae</taxon>
        <taxon>Echinococcus</taxon>
        <taxon>Echinococcus granulosus group</taxon>
    </lineage>
</organism>
<evidence type="ECO:0000313" key="1">
    <source>
        <dbReference type="EMBL" id="EUB58151.1"/>
    </source>
</evidence>
<proteinExistence type="predicted"/>
<accession>W6UC40</accession>
<name>W6UC40_ECHGR</name>
<dbReference type="Proteomes" id="UP000019149">
    <property type="component" value="Unassembled WGS sequence"/>
</dbReference>
<dbReference type="KEGG" id="egl:EGR_06981"/>
<dbReference type="GeneID" id="36342696"/>
<gene>
    <name evidence="1" type="ORF">EGR_06981</name>
</gene>